<dbReference type="STRING" id="1380566.A0A179FI52"/>
<dbReference type="EMBL" id="LSBJ02000005">
    <property type="protein sequence ID" value="OAQ65107.1"/>
    <property type="molecule type" value="Genomic_DNA"/>
</dbReference>
<dbReference type="KEGG" id="pchm:VFPPC_06277"/>
<dbReference type="InterPro" id="IPR027417">
    <property type="entry name" value="P-loop_NTPase"/>
</dbReference>
<dbReference type="Proteomes" id="UP000078397">
    <property type="component" value="Unassembled WGS sequence"/>
</dbReference>
<dbReference type="OrthoDB" id="408152at2759"/>
<evidence type="ECO:0000313" key="2">
    <source>
        <dbReference type="EMBL" id="OAQ65107.1"/>
    </source>
</evidence>
<organism evidence="2 3">
    <name type="scientific">Pochonia chlamydosporia 170</name>
    <dbReference type="NCBI Taxonomy" id="1380566"/>
    <lineage>
        <taxon>Eukaryota</taxon>
        <taxon>Fungi</taxon>
        <taxon>Dikarya</taxon>
        <taxon>Ascomycota</taxon>
        <taxon>Pezizomycotina</taxon>
        <taxon>Sordariomycetes</taxon>
        <taxon>Hypocreomycetidae</taxon>
        <taxon>Hypocreales</taxon>
        <taxon>Clavicipitaceae</taxon>
        <taxon>Pochonia</taxon>
    </lineage>
</organism>
<name>A0A179FI52_METCM</name>
<sequence>MITSEESVGRMADTSQRSQRGSELQVLSVGLLKTGSSSIAEALTILGYKNVHHGLNALDDREFWSAMHRATNATFPNLPTYTGNPFTRSQWDEMYGSCDAATDLTSFFAPELIKAYPEAKVILVIRDFDEWLKSYNNVFADLFSFRASLLVYVAEPMIGYEIVKAMRNAVRGFFRGRNEEECRRNSREAFHRHNKMVQDIVSPDNLLVYRIGEGWEPICRFLDKPVPKVEFPWVNEAVVFRKRCRRRGWAHLFLLIKVVIFWVLALASVGFFMWVVDTTRREYLSQPKMIAARE</sequence>
<evidence type="ECO:0000256" key="1">
    <source>
        <dbReference type="SAM" id="Phobius"/>
    </source>
</evidence>
<accession>A0A179FI52</accession>
<dbReference type="RefSeq" id="XP_018142421.1">
    <property type="nucleotide sequence ID" value="XM_018285333.1"/>
</dbReference>
<keyword evidence="1" id="KW-1133">Transmembrane helix</keyword>
<protein>
    <submittedName>
        <fullName evidence="2">Nad dependent epimerase</fullName>
    </submittedName>
</protein>
<dbReference type="SUPFAM" id="SSF52540">
    <property type="entry name" value="P-loop containing nucleoside triphosphate hydrolases"/>
    <property type="match status" value="1"/>
</dbReference>
<dbReference type="Gene3D" id="3.40.50.300">
    <property type="entry name" value="P-loop containing nucleotide triphosphate hydrolases"/>
    <property type="match status" value="1"/>
</dbReference>
<dbReference type="PANTHER" id="PTHR36978">
    <property type="entry name" value="P-LOOP CONTAINING NUCLEOTIDE TRIPHOSPHATE HYDROLASE"/>
    <property type="match status" value="1"/>
</dbReference>
<dbReference type="GeneID" id="28849327"/>
<dbReference type="Pfam" id="PF17784">
    <property type="entry name" value="Sulfotransfer_4"/>
    <property type="match status" value="1"/>
</dbReference>
<gene>
    <name evidence="2" type="ORF">VFPPC_06277</name>
</gene>
<keyword evidence="1" id="KW-0472">Membrane</keyword>
<dbReference type="InterPro" id="IPR040632">
    <property type="entry name" value="Sulfotransfer_4"/>
</dbReference>
<dbReference type="AlphaFoldDB" id="A0A179FI52"/>
<dbReference type="PANTHER" id="PTHR36978:SF4">
    <property type="entry name" value="P-LOOP CONTAINING NUCLEOSIDE TRIPHOSPHATE HYDROLASE PROTEIN"/>
    <property type="match status" value="1"/>
</dbReference>
<keyword evidence="3" id="KW-1185">Reference proteome</keyword>
<evidence type="ECO:0000313" key="3">
    <source>
        <dbReference type="Proteomes" id="UP000078397"/>
    </source>
</evidence>
<feature type="transmembrane region" description="Helical" evidence="1">
    <location>
        <begin position="252"/>
        <end position="276"/>
    </location>
</feature>
<keyword evidence="1" id="KW-0812">Transmembrane</keyword>
<proteinExistence type="predicted"/>
<comment type="caution">
    <text evidence="2">The sequence shown here is derived from an EMBL/GenBank/DDBJ whole genome shotgun (WGS) entry which is preliminary data.</text>
</comment>
<reference evidence="2 3" key="1">
    <citation type="journal article" date="2016" name="PLoS Pathog.">
        <title>Biosynthesis of antibiotic leucinostatins in bio-control fungus Purpureocillium lilacinum and their inhibition on phytophthora revealed by genome mining.</title>
        <authorList>
            <person name="Wang G."/>
            <person name="Liu Z."/>
            <person name="Lin R."/>
            <person name="Li E."/>
            <person name="Mao Z."/>
            <person name="Ling J."/>
            <person name="Yang Y."/>
            <person name="Yin W.B."/>
            <person name="Xie B."/>
        </authorList>
    </citation>
    <scope>NUCLEOTIDE SEQUENCE [LARGE SCALE GENOMIC DNA]</scope>
    <source>
        <strain evidence="2">170</strain>
    </source>
</reference>